<dbReference type="PATRIC" id="fig|2340.3.peg.2421"/>
<name>A0A0B0H941_SOVGS</name>
<dbReference type="STRING" id="2340.JV46_24910"/>
<dbReference type="PRINTS" id="PR00377">
    <property type="entry name" value="IMPHPHTASES"/>
</dbReference>
<dbReference type="InterPro" id="IPR020583">
    <property type="entry name" value="Inositol_monoP_metal-BS"/>
</dbReference>
<keyword evidence="3 9" id="KW-1003">Cell membrane</keyword>
<dbReference type="InterPro" id="IPR006240">
    <property type="entry name" value="CysQ"/>
</dbReference>
<evidence type="ECO:0000313" key="11">
    <source>
        <dbReference type="EMBL" id="KHF24349.1"/>
    </source>
</evidence>
<reference evidence="12 14" key="2">
    <citation type="submission" date="2016-11" db="EMBL/GenBank/DDBJ databases">
        <title>Mixed transmission modes and dynamic genome evolution in an obligate animal-bacterial symbiosis.</title>
        <authorList>
            <person name="Russell S.L."/>
            <person name="Corbett-Detig R.B."/>
            <person name="Cavanaugh C.M."/>
        </authorList>
    </citation>
    <scope>NUCLEOTIDE SEQUENCE [LARGE SCALE GENOMIC DNA]</scope>
    <source>
        <strain evidence="12">MA-KB16</strain>
    </source>
</reference>
<accession>A0A0B0H941</accession>
<feature type="binding site" evidence="10">
    <location>
        <position position="211"/>
    </location>
    <ligand>
        <name>Mg(2+)</name>
        <dbReference type="ChEBI" id="CHEBI:18420"/>
        <label>1</label>
        <note>catalytic</note>
    </ligand>
</feature>
<proteinExistence type="inferred from homology"/>
<dbReference type="PROSITE" id="PS00629">
    <property type="entry name" value="IMP_1"/>
    <property type="match status" value="1"/>
</dbReference>
<evidence type="ECO:0000256" key="1">
    <source>
        <dbReference type="ARBA" id="ARBA00001625"/>
    </source>
</evidence>
<dbReference type="FunFam" id="3.40.190.80:FF:000005">
    <property type="entry name" value="3'(2'),5'-bisphosphate nucleotidase CysQ"/>
    <property type="match status" value="1"/>
</dbReference>
<evidence type="ECO:0000313" key="12">
    <source>
        <dbReference type="EMBL" id="OOY35221.1"/>
    </source>
</evidence>
<feature type="binding site" evidence="10">
    <location>
        <position position="89"/>
    </location>
    <ligand>
        <name>Mg(2+)</name>
        <dbReference type="ChEBI" id="CHEBI:18420"/>
        <label>1</label>
        <note>catalytic</note>
    </ligand>
</feature>
<dbReference type="EC" id="3.1.3.7" evidence="9"/>
<dbReference type="GO" id="GO:0005886">
    <property type="term" value="C:plasma membrane"/>
    <property type="evidence" value="ECO:0007669"/>
    <property type="project" value="UniProtKB-SubCell"/>
</dbReference>
<dbReference type="eggNOG" id="COG1218">
    <property type="taxonomic scope" value="Bacteria"/>
</dbReference>
<evidence type="ECO:0000256" key="6">
    <source>
        <dbReference type="ARBA" id="ARBA00022801"/>
    </source>
</evidence>
<dbReference type="GO" id="GO:0050427">
    <property type="term" value="P:3'-phosphoadenosine 5'-phosphosulfate metabolic process"/>
    <property type="evidence" value="ECO:0007669"/>
    <property type="project" value="TreeGrafter"/>
</dbReference>
<dbReference type="Gene3D" id="3.40.190.80">
    <property type="match status" value="1"/>
</dbReference>
<sequence length="261" mass="28614">MTQTRIDQVMAIAETAGKAILEIYARDFQIDEKEDKSPLTEADLAAHHIIVDALAQLTPEIPLLSEESAETDFSERKGWQRYWLIDPLDGTKEFIKKNGEFTVNIALIENHAPILGVVHVPVSGRTYAGETGKGAFVVEDGMRTEISVTSQAQAPLRVAGSRSHAGESLQRYLEKLGEHELVSMGSSLKLCLVAEGKADIYPRLGPTSEWDTAAAHAVVTAAGGEVTDLQGEILKYNAKESLLNPHFLAFGDKNKDWLKYL</sequence>
<dbReference type="PANTHER" id="PTHR43028">
    <property type="entry name" value="3'(2'),5'-BISPHOSPHATE NUCLEOTIDASE 1"/>
    <property type="match status" value="1"/>
</dbReference>
<feature type="binding site" evidence="10">
    <location>
        <position position="86"/>
    </location>
    <ligand>
        <name>Mg(2+)</name>
        <dbReference type="ChEBI" id="CHEBI:18420"/>
        <label>1</label>
        <note>catalytic</note>
    </ligand>
</feature>
<dbReference type="EMBL" id="JRAA01000003">
    <property type="protein sequence ID" value="KHF24349.1"/>
    <property type="molecule type" value="Genomic_DNA"/>
</dbReference>
<dbReference type="RefSeq" id="WP_043118464.1">
    <property type="nucleotide sequence ID" value="NZ_JRAA01000003.1"/>
</dbReference>
<dbReference type="GO" id="GO:0046854">
    <property type="term" value="P:phosphatidylinositol phosphate biosynthetic process"/>
    <property type="evidence" value="ECO:0007669"/>
    <property type="project" value="InterPro"/>
</dbReference>
<feature type="binding site" evidence="9">
    <location>
        <position position="86"/>
    </location>
    <ligand>
        <name>Mg(2+)</name>
        <dbReference type="ChEBI" id="CHEBI:18420"/>
        <label>2</label>
    </ligand>
</feature>
<dbReference type="Proteomes" id="UP000190962">
    <property type="component" value="Unassembled WGS sequence"/>
</dbReference>
<feature type="binding site" evidence="9">
    <location>
        <position position="89"/>
    </location>
    <ligand>
        <name>Mg(2+)</name>
        <dbReference type="ChEBI" id="CHEBI:18420"/>
        <label>2</label>
    </ligand>
</feature>
<evidence type="ECO:0000256" key="8">
    <source>
        <dbReference type="ARBA" id="ARBA00023136"/>
    </source>
</evidence>
<feature type="binding site" evidence="10">
    <location>
        <position position="88"/>
    </location>
    <ligand>
        <name>Mg(2+)</name>
        <dbReference type="ChEBI" id="CHEBI:18420"/>
        <label>1</label>
        <note>catalytic</note>
    </ligand>
</feature>
<dbReference type="EMBL" id="MPNX01000006">
    <property type="protein sequence ID" value="OOY35221.1"/>
    <property type="molecule type" value="Genomic_DNA"/>
</dbReference>
<dbReference type="AlphaFoldDB" id="A0A0B0H941"/>
<evidence type="ECO:0000256" key="2">
    <source>
        <dbReference type="ARBA" id="ARBA00005289"/>
    </source>
</evidence>
<keyword evidence="5 9" id="KW-0479">Metal-binding</keyword>
<feature type="binding site" evidence="9">
    <location>
        <position position="211"/>
    </location>
    <ligand>
        <name>Mg(2+)</name>
        <dbReference type="ChEBI" id="CHEBI:18420"/>
        <label>2</label>
    </ligand>
</feature>
<dbReference type="GO" id="GO:0008441">
    <property type="term" value="F:3'(2'),5'-bisphosphate nucleotidase activity"/>
    <property type="evidence" value="ECO:0007669"/>
    <property type="project" value="UniProtKB-UniRule"/>
</dbReference>
<dbReference type="OrthoDB" id="9785695at2"/>
<dbReference type="PROSITE" id="PS00630">
    <property type="entry name" value="IMP_2"/>
    <property type="match status" value="1"/>
</dbReference>
<feature type="binding site" evidence="9">
    <location>
        <position position="88"/>
    </location>
    <ligand>
        <name>Mg(2+)</name>
        <dbReference type="ChEBI" id="CHEBI:18420"/>
        <label>1</label>
    </ligand>
</feature>
<keyword evidence="8 9" id="KW-0472">Membrane</keyword>
<feature type="binding site" evidence="9">
    <location>
        <position position="66"/>
    </location>
    <ligand>
        <name>Mg(2+)</name>
        <dbReference type="ChEBI" id="CHEBI:18420"/>
        <label>1</label>
    </ligand>
</feature>
<dbReference type="FunFam" id="3.30.540.10:FF:000007">
    <property type="entry name" value="3'(2'),5'-bisphosphate nucleotidase CysQ"/>
    <property type="match status" value="1"/>
</dbReference>
<dbReference type="Proteomes" id="UP000030856">
    <property type="component" value="Unassembled WGS sequence"/>
</dbReference>
<evidence type="ECO:0000256" key="10">
    <source>
        <dbReference type="PIRSR" id="PIRSR600760-2"/>
    </source>
</evidence>
<dbReference type="InterPro" id="IPR020550">
    <property type="entry name" value="Inositol_monophosphatase_CS"/>
</dbReference>
<comment type="subcellular location">
    <subcellularLocation>
        <location evidence="9">Cell inner membrane</location>
        <topology evidence="9">Peripheral membrane protein</topology>
        <orientation evidence="9">Cytoplasmic side</orientation>
    </subcellularLocation>
</comment>
<dbReference type="NCBIfam" id="TIGR01331">
    <property type="entry name" value="bisphos_cysQ"/>
    <property type="match status" value="1"/>
</dbReference>
<evidence type="ECO:0000256" key="3">
    <source>
        <dbReference type="ARBA" id="ARBA00022475"/>
    </source>
</evidence>
<protein>
    <recommendedName>
        <fullName evidence="9">3'(2'),5'-bisphosphate nucleotidase CysQ</fullName>
        <ecNumber evidence="9">3.1.3.7</ecNumber>
    </recommendedName>
    <alternativeName>
        <fullName evidence="9">3'(2'),5-bisphosphonucleoside 3'(2')-phosphohydrolase</fullName>
    </alternativeName>
    <alternativeName>
        <fullName evidence="9">3'-phosphoadenosine 5'-phosphate phosphatase</fullName>
        <shortName evidence="9">PAP phosphatase</shortName>
    </alternativeName>
</protein>
<gene>
    <name evidence="9" type="primary">cysQ</name>
    <name evidence="12" type="ORF">BOV88_05730</name>
    <name evidence="11" type="ORF">JV46_24910</name>
</gene>
<dbReference type="PANTHER" id="PTHR43028:SF5">
    <property type="entry name" value="3'(2'),5'-BISPHOSPHATE NUCLEOTIDASE 1"/>
    <property type="match status" value="1"/>
</dbReference>
<evidence type="ECO:0000256" key="4">
    <source>
        <dbReference type="ARBA" id="ARBA00022519"/>
    </source>
</evidence>
<keyword evidence="13" id="KW-1185">Reference proteome</keyword>
<dbReference type="CDD" id="cd01638">
    <property type="entry name" value="CysQ"/>
    <property type="match status" value="1"/>
</dbReference>
<evidence type="ECO:0000256" key="9">
    <source>
        <dbReference type="HAMAP-Rule" id="MF_02095"/>
    </source>
</evidence>
<dbReference type="GO" id="GO:0000103">
    <property type="term" value="P:sulfate assimilation"/>
    <property type="evidence" value="ECO:0007669"/>
    <property type="project" value="TreeGrafter"/>
</dbReference>
<comment type="catalytic activity">
    <reaction evidence="1 9">
        <text>adenosine 3',5'-bisphosphate + H2O = AMP + phosphate</text>
        <dbReference type="Rhea" id="RHEA:10040"/>
        <dbReference type="ChEBI" id="CHEBI:15377"/>
        <dbReference type="ChEBI" id="CHEBI:43474"/>
        <dbReference type="ChEBI" id="CHEBI:58343"/>
        <dbReference type="ChEBI" id="CHEBI:456215"/>
        <dbReference type="EC" id="3.1.3.7"/>
    </reaction>
</comment>
<dbReference type="GeneID" id="86990346"/>
<dbReference type="SUPFAM" id="SSF56655">
    <property type="entry name" value="Carbohydrate phosphatase"/>
    <property type="match status" value="1"/>
</dbReference>
<dbReference type="Gene3D" id="3.30.540.10">
    <property type="entry name" value="Fructose-1,6-Bisphosphatase, subunit A, domain 1"/>
    <property type="match status" value="1"/>
</dbReference>
<evidence type="ECO:0000256" key="7">
    <source>
        <dbReference type="ARBA" id="ARBA00022842"/>
    </source>
</evidence>
<keyword evidence="4 9" id="KW-0997">Cell inner membrane</keyword>
<reference evidence="11 13" key="1">
    <citation type="journal article" date="2014" name="BMC Genomics">
        <title>The genome of the intracellular bacterium of the coastal bivalve, Solemya velum: a blueprint for thriving in and out of symbiosis.</title>
        <authorList>
            <person name="Dmytrenko O."/>
            <person name="Russell S.L."/>
            <person name="Loo W.T."/>
            <person name="Fontanez K.M."/>
            <person name="Liao L."/>
            <person name="Roeselers G."/>
            <person name="Sharma R."/>
            <person name="Stewart F.J."/>
            <person name="Newton I.L."/>
            <person name="Woyke T."/>
            <person name="Wu D."/>
            <person name="Lang J.M."/>
            <person name="Eisen J.A."/>
            <person name="Cavanaugh C.M."/>
        </authorList>
    </citation>
    <scope>NUCLEOTIDE SEQUENCE [LARGE SCALE GENOMIC DNA]</scope>
    <source>
        <strain evidence="11 13">WH</strain>
    </source>
</reference>
<evidence type="ECO:0000256" key="5">
    <source>
        <dbReference type="ARBA" id="ARBA00022723"/>
    </source>
</evidence>
<feature type="binding site" evidence="9">
    <location>
        <position position="86"/>
    </location>
    <ligand>
        <name>Mg(2+)</name>
        <dbReference type="ChEBI" id="CHEBI:18420"/>
        <label>1</label>
    </ligand>
</feature>
<organism evidence="11 13">
    <name type="scientific">Solemya velum gill symbiont</name>
    <dbReference type="NCBI Taxonomy" id="2340"/>
    <lineage>
        <taxon>Bacteria</taxon>
        <taxon>Pseudomonadati</taxon>
        <taxon>Pseudomonadota</taxon>
        <taxon>Gammaproteobacteria</taxon>
        <taxon>sulfur-oxidizing symbionts</taxon>
    </lineage>
</organism>
<keyword evidence="6 9" id="KW-0378">Hydrolase</keyword>
<feature type="binding site" evidence="9">
    <location>
        <position position="211"/>
    </location>
    <ligand>
        <name>substrate</name>
    </ligand>
</feature>
<dbReference type="HAMAP" id="MF_02095">
    <property type="entry name" value="CysQ"/>
    <property type="match status" value="1"/>
</dbReference>
<dbReference type="GO" id="GO:0000287">
    <property type="term" value="F:magnesium ion binding"/>
    <property type="evidence" value="ECO:0007669"/>
    <property type="project" value="UniProtKB-UniRule"/>
</dbReference>
<evidence type="ECO:0000313" key="14">
    <source>
        <dbReference type="Proteomes" id="UP000190962"/>
    </source>
</evidence>
<feature type="binding site" evidence="10">
    <location>
        <position position="66"/>
    </location>
    <ligand>
        <name>Mg(2+)</name>
        <dbReference type="ChEBI" id="CHEBI:18420"/>
        <label>1</label>
        <note>catalytic</note>
    </ligand>
</feature>
<dbReference type="InterPro" id="IPR000760">
    <property type="entry name" value="Inositol_monophosphatase-like"/>
</dbReference>
<comment type="function">
    <text evidence="9">Converts adenosine-3',5'-bisphosphate (PAP) to AMP.</text>
</comment>
<comment type="similarity">
    <text evidence="2 9">Belongs to the inositol monophosphatase superfamily. CysQ family.</text>
</comment>
<comment type="cofactor">
    <cofactor evidence="9 10">
        <name>Mg(2+)</name>
        <dbReference type="ChEBI" id="CHEBI:18420"/>
    </cofactor>
</comment>
<comment type="caution">
    <text evidence="11">The sequence shown here is derived from an EMBL/GenBank/DDBJ whole genome shotgun (WGS) entry which is preliminary data.</text>
</comment>
<feature type="binding site" evidence="9">
    <location>
        <position position="66"/>
    </location>
    <ligand>
        <name>substrate</name>
    </ligand>
</feature>
<keyword evidence="7 9" id="KW-0460">Magnesium</keyword>
<feature type="binding site" evidence="9">
    <location>
        <begin position="88"/>
        <end position="91"/>
    </location>
    <ligand>
        <name>substrate</name>
    </ligand>
</feature>
<evidence type="ECO:0000313" key="13">
    <source>
        <dbReference type="Proteomes" id="UP000030856"/>
    </source>
</evidence>
<dbReference type="Pfam" id="PF00459">
    <property type="entry name" value="Inositol_P"/>
    <property type="match status" value="1"/>
</dbReference>
<dbReference type="InterPro" id="IPR050725">
    <property type="entry name" value="CysQ/Inositol_MonoPase"/>
</dbReference>